<dbReference type="RefSeq" id="XP_003149553.1">
    <property type="nucleotide sequence ID" value="XM_003149505.1"/>
</dbReference>
<dbReference type="GeneID" id="9951478"/>
<dbReference type="EMBL" id="JH712134">
    <property type="protein sequence ID" value="EFO14516.1"/>
    <property type="molecule type" value="Genomic_DNA"/>
</dbReference>
<protein>
    <submittedName>
        <fullName evidence="1">Uncharacterized protein</fullName>
    </submittedName>
</protein>
<reference evidence="1" key="1">
    <citation type="submission" date="2012-04" db="EMBL/GenBank/DDBJ databases">
        <title>The Genome Sequence of Loa loa.</title>
        <authorList>
            <consortium name="The Broad Institute Genome Sequencing Platform"/>
            <consortium name="Broad Institute Genome Sequencing Center for Infectious Disease"/>
            <person name="Nutman T.B."/>
            <person name="Fink D.L."/>
            <person name="Russ C."/>
            <person name="Young S."/>
            <person name="Zeng Q."/>
            <person name="Gargeya S."/>
            <person name="Alvarado L."/>
            <person name="Berlin A."/>
            <person name="Chapman S.B."/>
            <person name="Chen Z."/>
            <person name="Freedman E."/>
            <person name="Gellesch M."/>
            <person name="Goldberg J."/>
            <person name="Griggs A."/>
            <person name="Gujja S."/>
            <person name="Heilman E.R."/>
            <person name="Heiman D."/>
            <person name="Howarth C."/>
            <person name="Mehta T."/>
            <person name="Neiman D."/>
            <person name="Pearson M."/>
            <person name="Roberts A."/>
            <person name="Saif S."/>
            <person name="Shea T."/>
            <person name="Shenoy N."/>
            <person name="Sisk P."/>
            <person name="Stolte C."/>
            <person name="Sykes S."/>
            <person name="White J."/>
            <person name="Yandava C."/>
            <person name="Haas B."/>
            <person name="Henn M.R."/>
            <person name="Nusbaum C."/>
            <person name="Birren B."/>
        </authorList>
    </citation>
    <scope>NUCLEOTIDE SEQUENCE [LARGE SCALE GENOMIC DNA]</scope>
</reference>
<dbReference type="CTD" id="9951478"/>
<feature type="non-terminal residue" evidence="1">
    <location>
        <position position="1"/>
    </location>
</feature>
<gene>
    <name evidence="1" type="ORF">LOAG_14003</name>
</gene>
<proteinExistence type="predicted"/>
<dbReference type="KEGG" id="loa:LOAG_14003"/>
<accession>A0A1S0TIY0</accession>
<dbReference type="InParanoid" id="A0A1S0TIY0"/>
<evidence type="ECO:0000313" key="1">
    <source>
        <dbReference type="EMBL" id="EFO14516.1"/>
    </source>
</evidence>
<dbReference type="AlphaFoldDB" id="A0A1S0TIY0"/>
<organism evidence="1">
    <name type="scientific">Loa loa</name>
    <name type="common">Eye worm</name>
    <name type="synonym">Filaria loa</name>
    <dbReference type="NCBI Taxonomy" id="7209"/>
    <lineage>
        <taxon>Eukaryota</taxon>
        <taxon>Metazoa</taxon>
        <taxon>Ecdysozoa</taxon>
        <taxon>Nematoda</taxon>
        <taxon>Chromadorea</taxon>
        <taxon>Rhabditida</taxon>
        <taxon>Spirurina</taxon>
        <taxon>Spiruromorpha</taxon>
        <taxon>Filarioidea</taxon>
        <taxon>Onchocercidae</taxon>
        <taxon>Loa</taxon>
    </lineage>
</organism>
<name>A0A1S0TIY0_LOALO</name>
<sequence length="105" mass="12223">YHYYFVINAHPFRLTIRMRTKIFYELSVNKKKEVLSAKSFSQDVLQQVYWEDNIGRHLVFGPLFVHINIIIVEFLFINGKTTTVIEAQRGNVNDKVPLLPIGDGV</sequence>